<comment type="similarity">
    <text evidence="1">Belongs to the TRAFAC class TrmE-Era-EngA-EngB-Septin-like GTPase superfamily. AIG1/Toc34/Toc159-like paraseptin GTPase family. IAN subfamily.</text>
</comment>
<feature type="domain" description="AIG1-type G" evidence="5">
    <location>
        <begin position="14"/>
        <end position="221"/>
    </location>
</feature>
<keyword evidence="7" id="KW-1185">Reference proteome</keyword>
<evidence type="ECO:0000256" key="3">
    <source>
        <dbReference type="ARBA" id="ARBA00023134"/>
    </source>
</evidence>
<dbReference type="PANTHER" id="PTHR10903:SF179">
    <property type="entry name" value="GTPASE IMAP FAMILY MEMBER 8"/>
    <property type="match status" value="1"/>
</dbReference>
<dbReference type="OrthoDB" id="9982588at2759"/>
<keyword evidence="3" id="KW-0342">GTP-binding</keyword>
<evidence type="ECO:0000256" key="4">
    <source>
        <dbReference type="SAM" id="Coils"/>
    </source>
</evidence>
<dbReference type="Proteomes" id="UP000001038">
    <property type="component" value="Chromosome 8"/>
</dbReference>
<feature type="domain" description="AIG1-type G" evidence="5">
    <location>
        <begin position="243"/>
        <end position="445"/>
    </location>
</feature>
<dbReference type="SUPFAM" id="SSF52540">
    <property type="entry name" value="P-loop containing nucleoside triphosphate hydrolases"/>
    <property type="match status" value="3"/>
</dbReference>
<feature type="domain" description="AIG1-type G" evidence="5">
    <location>
        <begin position="481"/>
        <end position="665"/>
    </location>
</feature>
<evidence type="ECO:0000256" key="1">
    <source>
        <dbReference type="ARBA" id="ARBA00008535"/>
    </source>
</evidence>
<accession>H2LB87</accession>
<reference evidence="6" key="2">
    <citation type="submission" date="2025-08" db="UniProtKB">
        <authorList>
            <consortium name="Ensembl"/>
        </authorList>
    </citation>
    <scope>IDENTIFICATION</scope>
    <source>
        <strain evidence="6">Hd-rR</strain>
    </source>
</reference>
<proteinExistence type="inferred from homology"/>
<dbReference type="GeneID" id="105354517"/>
<dbReference type="PANTHER" id="PTHR10903">
    <property type="entry name" value="GTPASE, IMAP FAMILY MEMBER-RELATED"/>
    <property type="match status" value="1"/>
</dbReference>
<dbReference type="FunFam" id="3.40.50.300:FF:001809">
    <property type="entry name" value="Si:ch1073-365p7.2"/>
    <property type="match status" value="2"/>
</dbReference>
<dbReference type="GeneTree" id="ENSGT00940000162556"/>
<dbReference type="Pfam" id="PF04548">
    <property type="entry name" value="AIG1"/>
    <property type="match status" value="3"/>
</dbReference>
<dbReference type="InterPro" id="IPR045058">
    <property type="entry name" value="GIMA/IAN/Toc"/>
</dbReference>
<dbReference type="InParanoid" id="H2LB87"/>
<feature type="coiled-coil region" evidence="4">
    <location>
        <begin position="440"/>
        <end position="474"/>
    </location>
</feature>
<dbReference type="FunCoup" id="H2LB87">
    <property type="interactions" value="13"/>
</dbReference>
<dbReference type="InterPro" id="IPR027417">
    <property type="entry name" value="P-loop_NTPase"/>
</dbReference>
<evidence type="ECO:0000256" key="2">
    <source>
        <dbReference type="ARBA" id="ARBA00022741"/>
    </source>
</evidence>
<dbReference type="HOGENOM" id="CLU_010468_5_3_1"/>
<dbReference type="GO" id="GO:0005525">
    <property type="term" value="F:GTP binding"/>
    <property type="evidence" value="ECO:0007669"/>
    <property type="project" value="UniProtKB-KW"/>
</dbReference>
<keyword evidence="4" id="KW-0175">Coiled coil</keyword>
<dbReference type="FunFam" id="3.40.50.300:FF:004108">
    <property type="entry name" value="Si:dkey-23k10.5"/>
    <property type="match status" value="1"/>
</dbReference>
<reference evidence="6" key="3">
    <citation type="submission" date="2025-09" db="UniProtKB">
        <authorList>
            <consortium name="Ensembl"/>
        </authorList>
    </citation>
    <scope>IDENTIFICATION</scope>
    <source>
        <strain evidence="6">Hd-rR</strain>
    </source>
</reference>
<dbReference type="RefSeq" id="XP_011476149.1">
    <property type="nucleotide sequence ID" value="XM_011477847.3"/>
</dbReference>
<dbReference type="AlphaFoldDB" id="H2LB87"/>
<dbReference type="PROSITE" id="PS51720">
    <property type="entry name" value="G_AIG1"/>
    <property type="match status" value="3"/>
</dbReference>
<dbReference type="Gene3D" id="3.40.50.300">
    <property type="entry name" value="P-loop containing nucleotide triphosphate hydrolases"/>
    <property type="match status" value="3"/>
</dbReference>
<keyword evidence="2" id="KW-0547">Nucleotide-binding</keyword>
<evidence type="ECO:0000313" key="7">
    <source>
        <dbReference type="Proteomes" id="UP000001038"/>
    </source>
</evidence>
<dbReference type="KEGG" id="ola:105354517"/>
<organism evidence="6 7">
    <name type="scientific">Oryzias latipes</name>
    <name type="common">Japanese rice fish</name>
    <name type="synonym">Japanese killifish</name>
    <dbReference type="NCBI Taxonomy" id="8090"/>
    <lineage>
        <taxon>Eukaryota</taxon>
        <taxon>Metazoa</taxon>
        <taxon>Chordata</taxon>
        <taxon>Craniata</taxon>
        <taxon>Vertebrata</taxon>
        <taxon>Euteleostomi</taxon>
        <taxon>Actinopterygii</taxon>
        <taxon>Neopterygii</taxon>
        <taxon>Teleostei</taxon>
        <taxon>Neoteleostei</taxon>
        <taxon>Acanthomorphata</taxon>
        <taxon>Ovalentaria</taxon>
        <taxon>Atherinomorphae</taxon>
        <taxon>Beloniformes</taxon>
        <taxon>Adrianichthyidae</taxon>
        <taxon>Oryziinae</taxon>
        <taxon>Oryzias</taxon>
    </lineage>
</organism>
<protein>
    <submittedName>
        <fullName evidence="6">Si:ch211-214j24.15</fullName>
    </submittedName>
</protein>
<gene>
    <name evidence="6" type="primary">LOC105354517</name>
</gene>
<reference evidence="6 7" key="1">
    <citation type="journal article" date="2007" name="Nature">
        <title>The medaka draft genome and insights into vertebrate genome evolution.</title>
        <authorList>
            <person name="Kasahara M."/>
            <person name="Naruse K."/>
            <person name="Sasaki S."/>
            <person name="Nakatani Y."/>
            <person name="Qu W."/>
            <person name="Ahsan B."/>
            <person name="Yamada T."/>
            <person name="Nagayasu Y."/>
            <person name="Doi K."/>
            <person name="Kasai Y."/>
            <person name="Jindo T."/>
            <person name="Kobayashi D."/>
            <person name="Shimada A."/>
            <person name="Toyoda A."/>
            <person name="Kuroki Y."/>
            <person name="Fujiyama A."/>
            <person name="Sasaki T."/>
            <person name="Shimizu A."/>
            <person name="Asakawa S."/>
            <person name="Shimizu N."/>
            <person name="Hashimoto S."/>
            <person name="Yang J."/>
            <person name="Lee Y."/>
            <person name="Matsushima K."/>
            <person name="Sugano S."/>
            <person name="Sakaizumi M."/>
            <person name="Narita T."/>
            <person name="Ohishi K."/>
            <person name="Haga S."/>
            <person name="Ohta F."/>
            <person name="Nomoto H."/>
            <person name="Nogata K."/>
            <person name="Morishita T."/>
            <person name="Endo T."/>
            <person name="Shin-I T."/>
            <person name="Takeda H."/>
            <person name="Morishita S."/>
            <person name="Kohara Y."/>
        </authorList>
    </citation>
    <scope>NUCLEOTIDE SEQUENCE [LARGE SCALE GENOMIC DNA]</scope>
    <source>
        <strain evidence="6 7">Hd-rR</strain>
    </source>
</reference>
<dbReference type="InterPro" id="IPR006703">
    <property type="entry name" value="G_AIG1"/>
</dbReference>
<sequence>MATSNLSERDDWSISQLKIVLLGGRNSGKSSVGNLLLGKEEFVTKERTSCSRRLGVVAGRWITVVDTPGWWCDFSAGDTSQLVKREIVSSVSLCPPGPHVFLIVIKASSAFSERRRRAVEEHVALLGDGVWSHCMVVFTSADRFLHKGAEECVERGGAALRRLTEKCGQRSHSVVLNEQTEGAALLLRIQKLMSENGNRAFEVEESISQAAAEEKRAVDQRAHLRLIGMKRQRALLKGRLRPITNIRIVLLGAKGSGKTSALNTILSRECRRHLGRTARCQVGEGVKFGRQLTVVDTPGWWMNYFSDESSHFDQREMVLSPSLCPPGPHVFLLTIRVDRAFTETHRRSVQEHVELISEHIWSRVILLFTFGDWLGATTTEQYIESEGTPLQWLVDRCSDRYHVLNSRTKGEGFQVRELIGKIEETMSRRCCSSWHYEIEMKVLQEVERRMKREAERVRKRLMKKEQQRHRARAQLEKMEPLPELRLILVGGRKVGKSSCGNTILSTDSFGTFSQTTSCTEKQGHICGKKVSVLDTPGCLPVTSDLLTASCAILLVVNISSSFTDLHRAALEKQLEDGGSQMWKKTMVLFSHGDWLGDTSTEQRIEGEGGPLQGLVERCGNRYHVLDNKNWGDGAQVRELLDLAEEMLVEERLGDLHRGDHMWKGISAEKQQQNVTACGKDLTEHLSSGHPPSHDSCEAAAAETALVVALPAGGARRQAGLTFVDRDAFMSYMATLFYGRQGSQGLRQPAADLPFQLLAPHRQLRLISENHMVVFSCQTQQRKALEADAISARTLCHPALRGRTLQRLSESGNLQGLIDQWGCSSLKELEDFIDSYFEMVWEQTMESLHSSEPESLSTEPDTAVEETGREELLLSIDRKLSKLDILEEIRNDVAELRQNLESSWRAIQQLGEKWEKDSDKKSGHKEL</sequence>
<dbReference type="eggNOG" id="ENOG502QRQ6">
    <property type="taxonomic scope" value="Eukaryota"/>
</dbReference>
<dbReference type="Ensembl" id="ENSORLT00000003157.2">
    <property type="protein sequence ID" value="ENSORLP00000003156.2"/>
    <property type="gene ID" value="ENSORLG00000002537.2"/>
</dbReference>
<dbReference type="Bgee" id="ENSORLG00000002537">
    <property type="expression patterns" value="Expressed in intestine and 2 other cell types or tissues"/>
</dbReference>
<dbReference type="STRING" id="8090.ENSORLP00000003156"/>
<name>H2LB87_ORYLA</name>
<evidence type="ECO:0000313" key="6">
    <source>
        <dbReference type="Ensembl" id="ENSORLP00000003156.2"/>
    </source>
</evidence>
<evidence type="ECO:0000259" key="5">
    <source>
        <dbReference type="PROSITE" id="PS51720"/>
    </source>
</evidence>